<dbReference type="InterPro" id="IPR001173">
    <property type="entry name" value="Glyco_trans_2-like"/>
</dbReference>
<dbReference type="CDD" id="cd03809">
    <property type="entry name" value="GT4_MtfB-like"/>
    <property type="match status" value="1"/>
</dbReference>
<evidence type="ECO:0000256" key="1">
    <source>
        <dbReference type="ARBA" id="ARBA00022679"/>
    </source>
</evidence>
<sequence length="785" mass="90771">MKIGINLSTLEPGKIGGMEQYLRNLIWHVANLYSEYELYLFLNSRNEQTFQEESNIRKIVVPDNLQQRDMLVIETIGKSNLDIWFCPLLNLEPKYVPIPSIVTIPDLQHEFYPEYFSPEVLEWRKRNLSFSVRQADAILTLSDFSKKTIIDTFDVPYGKVHSIHLDASKEFADKLDENRLSEIKNKYKLPKRYGLYPANTWPHKNHIKLLEAIKILNGNDNSRYNIVLTGSEMQASEQVKSFIQNNGLKDQIHFTGYIDQKDMPYIFKAADYLVFPSLFEGFGIPLVEAMKTELPIICSREGSIPEIAGESALYFDPRNAQDIADKIIQVQDESIRNDLVRKGKMQAVKFTWDNCAESSLKVFKDVHLQARLDQSTMERPLVTIVTPSFNQGKFIRETIESVLSQDYKNVEYIVMDGGSTDETVDILKSYGDRIQWVSEKDGGQADAVNKGIRKAKGEIIGWLNSDDTYLPGAISQAVRFFQRQKDVGMVYGEGYHTTENGDIIDRYPTESFNMDRLAQNCFICQPTAFFRKEVLVNVGMLNKDLHLCMDYELWMRIGKQYEIAYIPYFVATSRMYEDNKTLSRRKEVFTEIIKTVRFHYGYVPVSWVYGYMDYKLGSKRNFYFYIMFLMYFFHANRKSLSYGINELKQILKAKLKDRLASKQASISGYSDGWVSKVFITTLEALEEIRSEERQFIRISGKNHSPYRKFLKIKAYLDDEYLGVYTVKEKGEFSIAIPAKLNNKAEYKLKLIANQSFVPKKLGINDDIRVLAFVVDQIAISKEATG</sequence>
<dbReference type="RefSeq" id="WP_378097980.1">
    <property type="nucleotide sequence ID" value="NZ_JBHSEP010000011.1"/>
</dbReference>
<dbReference type="Gene3D" id="3.90.550.10">
    <property type="entry name" value="Spore Coat Polysaccharide Biosynthesis Protein SpsA, Chain A"/>
    <property type="match status" value="1"/>
</dbReference>
<proteinExistence type="predicted"/>
<dbReference type="GO" id="GO:0016757">
    <property type="term" value="F:glycosyltransferase activity"/>
    <property type="evidence" value="ECO:0007669"/>
    <property type="project" value="UniProtKB-KW"/>
</dbReference>
<keyword evidence="4" id="KW-0328">Glycosyltransferase</keyword>
<reference evidence="5" key="1">
    <citation type="journal article" date="2019" name="Int. J. Syst. Evol. Microbiol.">
        <title>The Global Catalogue of Microorganisms (GCM) 10K type strain sequencing project: providing services to taxonomists for standard genome sequencing and annotation.</title>
        <authorList>
            <consortium name="The Broad Institute Genomics Platform"/>
            <consortium name="The Broad Institute Genome Sequencing Center for Infectious Disease"/>
            <person name="Wu L."/>
            <person name="Ma J."/>
        </authorList>
    </citation>
    <scope>NUCLEOTIDE SEQUENCE [LARGE SCALE GENOMIC DNA]</scope>
    <source>
        <strain evidence="5">CCUG 49571</strain>
    </source>
</reference>
<evidence type="ECO:0000313" key="5">
    <source>
        <dbReference type="Proteomes" id="UP001596028"/>
    </source>
</evidence>
<dbReference type="CDD" id="cd06433">
    <property type="entry name" value="GT_2_WfgS_like"/>
    <property type="match status" value="1"/>
</dbReference>
<protein>
    <submittedName>
        <fullName evidence="4">Glycosyltransferase</fullName>
        <ecNumber evidence="4">2.4.-.-</ecNumber>
    </submittedName>
</protein>
<keyword evidence="5" id="KW-1185">Reference proteome</keyword>
<dbReference type="SUPFAM" id="SSF53448">
    <property type="entry name" value="Nucleotide-diphospho-sugar transferases"/>
    <property type="match status" value="1"/>
</dbReference>
<dbReference type="InterPro" id="IPR001296">
    <property type="entry name" value="Glyco_trans_1"/>
</dbReference>
<evidence type="ECO:0000259" key="2">
    <source>
        <dbReference type="Pfam" id="PF00534"/>
    </source>
</evidence>
<name>A0ABV9FHQ7_9BACL</name>
<comment type="caution">
    <text evidence="4">The sequence shown here is derived from an EMBL/GenBank/DDBJ whole genome shotgun (WGS) entry which is preliminary data.</text>
</comment>
<dbReference type="Gene3D" id="3.40.50.2000">
    <property type="entry name" value="Glycogen Phosphorylase B"/>
    <property type="match status" value="2"/>
</dbReference>
<feature type="domain" description="Glycosyl transferase family 1" evidence="2">
    <location>
        <begin position="190"/>
        <end position="343"/>
    </location>
</feature>
<evidence type="ECO:0000259" key="3">
    <source>
        <dbReference type="Pfam" id="PF00535"/>
    </source>
</evidence>
<keyword evidence="1 4" id="KW-0808">Transferase</keyword>
<dbReference type="EMBL" id="JBHSEP010000011">
    <property type="protein sequence ID" value="MFC4599694.1"/>
    <property type="molecule type" value="Genomic_DNA"/>
</dbReference>
<feature type="domain" description="Glycosyltransferase 2-like" evidence="3">
    <location>
        <begin position="383"/>
        <end position="535"/>
    </location>
</feature>
<accession>A0ABV9FHQ7</accession>
<evidence type="ECO:0000313" key="4">
    <source>
        <dbReference type="EMBL" id="MFC4599694.1"/>
    </source>
</evidence>
<dbReference type="PANTHER" id="PTHR46401">
    <property type="entry name" value="GLYCOSYLTRANSFERASE WBBK-RELATED"/>
    <property type="match status" value="1"/>
</dbReference>
<dbReference type="InterPro" id="IPR029044">
    <property type="entry name" value="Nucleotide-diphossugar_trans"/>
</dbReference>
<organism evidence="4 5">
    <name type="scientific">Cohnella hongkongensis</name>
    <dbReference type="NCBI Taxonomy" id="178337"/>
    <lineage>
        <taxon>Bacteria</taxon>
        <taxon>Bacillati</taxon>
        <taxon>Bacillota</taxon>
        <taxon>Bacilli</taxon>
        <taxon>Bacillales</taxon>
        <taxon>Paenibacillaceae</taxon>
        <taxon>Cohnella</taxon>
    </lineage>
</organism>
<gene>
    <name evidence="4" type="ORF">ACFO3S_15685</name>
</gene>
<dbReference type="PANTHER" id="PTHR46401:SF2">
    <property type="entry name" value="GLYCOSYLTRANSFERASE WBBK-RELATED"/>
    <property type="match status" value="1"/>
</dbReference>
<dbReference type="Pfam" id="PF00534">
    <property type="entry name" value="Glycos_transf_1"/>
    <property type="match status" value="1"/>
</dbReference>
<dbReference type="Proteomes" id="UP001596028">
    <property type="component" value="Unassembled WGS sequence"/>
</dbReference>
<dbReference type="Pfam" id="PF00535">
    <property type="entry name" value="Glycos_transf_2"/>
    <property type="match status" value="1"/>
</dbReference>
<dbReference type="EC" id="2.4.-.-" evidence="4"/>
<dbReference type="SUPFAM" id="SSF53756">
    <property type="entry name" value="UDP-Glycosyltransferase/glycogen phosphorylase"/>
    <property type="match status" value="1"/>
</dbReference>